<keyword evidence="8" id="KW-1185">Reference proteome</keyword>
<dbReference type="CDD" id="cd00412">
    <property type="entry name" value="pyrophosphatase"/>
    <property type="match status" value="1"/>
</dbReference>
<evidence type="ECO:0000256" key="5">
    <source>
        <dbReference type="ARBA" id="ARBA00022842"/>
    </source>
</evidence>
<dbReference type="HAMAP" id="MF_00209">
    <property type="entry name" value="Inorganic_PPase"/>
    <property type="match status" value="1"/>
</dbReference>
<gene>
    <name evidence="6 7" type="primary">ppa</name>
    <name evidence="7" type="ORF">H8K36_16785</name>
</gene>
<feature type="binding site" evidence="6">
    <location>
        <position position="71"/>
    </location>
    <ligand>
        <name>Mg(2+)</name>
        <dbReference type="ChEBI" id="CHEBI:18420"/>
        <label>2</label>
    </ligand>
</feature>
<dbReference type="GO" id="GO:0006796">
    <property type="term" value="P:phosphate-containing compound metabolic process"/>
    <property type="evidence" value="ECO:0007669"/>
    <property type="project" value="InterPro"/>
</dbReference>
<evidence type="ECO:0000256" key="2">
    <source>
        <dbReference type="ARBA" id="ARBA00022490"/>
    </source>
</evidence>
<dbReference type="Pfam" id="PF00719">
    <property type="entry name" value="Pyrophosphatase"/>
    <property type="match status" value="1"/>
</dbReference>
<protein>
    <recommendedName>
        <fullName evidence="6">Inorganic pyrophosphatase</fullName>
        <ecNumber evidence="6">3.6.1.1</ecNumber>
    </recommendedName>
    <alternativeName>
        <fullName evidence="6">Pyrophosphate phospho-hydrolase</fullName>
        <shortName evidence="6">PPase</shortName>
    </alternativeName>
</protein>
<evidence type="ECO:0000313" key="8">
    <source>
        <dbReference type="Proteomes" id="UP000627446"/>
    </source>
</evidence>
<proteinExistence type="inferred from homology"/>
<feature type="binding site" evidence="6">
    <location>
        <position position="30"/>
    </location>
    <ligand>
        <name>substrate</name>
    </ligand>
</feature>
<dbReference type="EC" id="3.6.1.1" evidence="6"/>
<dbReference type="InterPro" id="IPR036649">
    <property type="entry name" value="Pyrophosphatase_sf"/>
</dbReference>
<dbReference type="Gene3D" id="3.90.80.10">
    <property type="entry name" value="Inorganic pyrophosphatase"/>
    <property type="match status" value="1"/>
</dbReference>
<comment type="similarity">
    <text evidence="6">Belongs to the PPase family.</text>
</comment>
<comment type="caution">
    <text evidence="7">The sequence shown here is derived from an EMBL/GenBank/DDBJ whole genome shotgun (WGS) entry which is preliminary data.</text>
</comment>
<accession>A0A923KVD5</accession>
<comment type="function">
    <text evidence="6">Catalyzes the hydrolysis of inorganic pyrophosphate (PPi) forming two phosphate ions.</text>
</comment>
<dbReference type="Proteomes" id="UP000627446">
    <property type="component" value="Unassembled WGS sequence"/>
</dbReference>
<evidence type="ECO:0000256" key="4">
    <source>
        <dbReference type="ARBA" id="ARBA00022801"/>
    </source>
</evidence>
<feature type="binding site" evidence="6">
    <location>
        <position position="44"/>
    </location>
    <ligand>
        <name>substrate</name>
    </ligand>
</feature>
<reference evidence="7" key="1">
    <citation type="submission" date="2020-08" db="EMBL/GenBank/DDBJ databases">
        <title>Novel species isolated from subtropical streams in China.</title>
        <authorList>
            <person name="Lu H."/>
        </authorList>
    </citation>
    <scope>NUCLEOTIDE SEQUENCE</scope>
    <source>
        <strain evidence="7">LX22W</strain>
    </source>
</reference>
<comment type="catalytic activity">
    <reaction evidence="6">
        <text>diphosphate + H2O = 2 phosphate + H(+)</text>
        <dbReference type="Rhea" id="RHEA:24576"/>
        <dbReference type="ChEBI" id="CHEBI:15377"/>
        <dbReference type="ChEBI" id="CHEBI:15378"/>
        <dbReference type="ChEBI" id="CHEBI:33019"/>
        <dbReference type="ChEBI" id="CHEBI:43474"/>
        <dbReference type="EC" id="3.6.1.1"/>
    </reaction>
</comment>
<keyword evidence="3 6" id="KW-0479">Metal-binding</keyword>
<feature type="binding site" evidence="6">
    <location>
        <position position="66"/>
    </location>
    <ligand>
        <name>Mg(2+)</name>
        <dbReference type="ChEBI" id="CHEBI:18420"/>
        <label>1</label>
    </ligand>
</feature>
<name>A0A923KVD5_9BURK</name>
<keyword evidence="2 6" id="KW-0963">Cytoplasm</keyword>
<dbReference type="InterPro" id="IPR008162">
    <property type="entry name" value="Pyrophosphatase"/>
</dbReference>
<dbReference type="NCBIfam" id="NF002317">
    <property type="entry name" value="PRK01250.1"/>
    <property type="match status" value="1"/>
</dbReference>
<dbReference type="SUPFAM" id="SSF50324">
    <property type="entry name" value="Inorganic pyrophosphatase"/>
    <property type="match status" value="1"/>
</dbReference>
<dbReference type="PANTHER" id="PTHR10286">
    <property type="entry name" value="INORGANIC PYROPHOSPHATASE"/>
    <property type="match status" value="1"/>
</dbReference>
<feature type="binding site" evidence="6">
    <location>
        <position position="56"/>
    </location>
    <ligand>
        <name>substrate</name>
    </ligand>
</feature>
<dbReference type="GO" id="GO:0005737">
    <property type="term" value="C:cytoplasm"/>
    <property type="evidence" value="ECO:0007669"/>
    <property type="project" value="UniProtKB-SubCell"/>
</dbReference>
<comment type="cofactor">
    <cofactor evidence="1 6">
        <name>Mg(2+)</name>
        <dbReference type="ChEBI" id="CHEBI:18420"/>
    </cofactor>
</comment>
<organism evidence="7 8">
    <name type="scientific">Undibacterium nitidum</name>
    <dbReference type="NCBI Taxonomy" id="2762298"/>
    <lineage>
        <taxon>Bacteria</taxon>
        <taxon>Pseudomonadati</taxon>
        <taxon>Pseudomonadota</taxon>
        <taxon>Betaproteobacteria</taxon>
        <taxon>Burkholderiales</taxon>
        <taxon>Oxalobacteraceae</taxon>
        <taxon>Undibacterium</taxon>
    </lineage>
</organism>
<evidence type="ECO:0000256" key="1">
    <source>
        <dbReference type="ARBA" id="ARBA00001946"/>
    </source>
</evidence>
<dbReference type="GO" id="GO:0004427">
    <property type="term" value="F:inorganic diphosphate phosphatase activity"/>
    <property type="evidence" value="ECO:0007669"/>
    <property type="project" value="UniProtKB-UniRule"/>
</dbReference>
<evidence type="ECO:0000256" key="6">
    <source>
        <dbReference type="HAMAP-Rule" id="MF_00209"/>
    </source>
</evidence>
<feature type="binding site" evidence="6">
    <location>
        <position position="103"/>
    </location>
    <ligand>
        <name>Mg(2+)</name>
        <dbReference type="ChEBI" id="CHEBI:18420"/>
        <label>1</label>
    </ligand>
</feature>
<dbReference type="GO" id="GO:0000287">
    <property type="term" value="F:magnesium ion binding"/>
    <property type="evidence" value="ECO:0007669"/>
    <property type="project" value="UniProtKB-UniRule"/>
</dbReference>
<feature type="binding site" evidence="6">
    <location>
        <position position="142"/>
    </location>
    <ligand>
        <name>substrate</name>
    </ligand>
</feature>
<keyword evidence="4 6" id="KW-0378">Hydrolase</keyword>
<evidence type="ECO:0000256" key="3">
    <source>
        <dbReference type="ARBA" id="ARBA00022723"/>
    </source>
</evidence>
<feature type="binding site" evidence="6">
    <location>
        <position position="71"/>
    </location>
    <ligand>
        <name>Mg(2+)</name>
        <dbReference type="ChEBI" id="CHEBI:18420"/>
        <label>1</label>
    </ligand>
</feature>
<keyword evidence="5 6" id="KW-0460">Magnesium</keyword>
<dbReference type="AlphaFoldDB" id="A0A923KVD5"/>
<dbReference type="FunFam" id="3.90.80.10:FF:000001">
    <property type="entry name" value="Inorganic pyrophosphatase"/>
    <property type="match status" value="1"/>
</dbReference>
<dbReference type="PROSITE" id="PS00387">
    <property type="entry name" value="PPASE"/>
    <property type="match status" value="1"/>
</dbReference>
<dbReference type="EMBL" id="JACOFZ010000009">
    <property type="protein sequence ID" value="MBC3883052.1"/>
    <property type="molecule type" value="Genomic_DNA"/>
</dbReference>
<comment type="subcellular location">
    <subcellularLocation>
        <location evidence="6">Cytoplasm</location>
    </subcellularLocation>
</comment>
<dbReference type="RefSeq" id="WP_186917669.1">
    <property type="nucleotide sequence ID" value="NZ_JACOFZ010000009.1"/>
</dbReference>
<comment type="subunit">
    <text evidence="6">Homohexamer.</text>
</comment>
<evidence type="ECO:0000313" key="7">
    <source>
        <dbReference type="EMBL" id="MBC3883052.1"/>
    </source>
</evidence>
<sequence>MSLNKVPAGRDLPNDFNVIIEIPMNADPIKYEVDKESGAIFVDRFMGTAMHYPCNYGYVPDTISGDGDPVDVLVITPFPLIPGVVVRCRPIGILNMHDEAGADGKVLAVPIDKILPIYQHWQKPEDMNELRLRQIQHFFEHYKDLEKGKWVKVDGWGGPDDARAEILAGVENYKKSQQA</sequence>